<proteinExistence type="predicted"/>
<feature type="region of interest" description="Disordered" evidence="1">
    <location>
        <begin position="37"/>
        <end position="61"/>
    </location>
</feature>
<accession>A0A7S1B5W8</accession>
<reference evidence="2" key="1">
    <citation type="submission" date="2021-01" db="EMBL/GenBank/DDBJ databases">
        <authorList>
            <person name="Corre E."/>
            <person name="Pelletier E."/>
            <person name="Niang G."/>
            <person name="Scheremetjew M."/>
            <person name="Finn R."/>
            <person name="Kale V."/>
            <person name="Holt S."/>
            <person name="Cochrane G."/>
            <person name="Meng A."/>
            <person name="Brown T."/>
            <person name="Cohen L."/>
        </authorList>
    </citation>
    <scope>NUCLEOTIDE SEQUENCE</scope>
    <source>
        <strain evidence="2">308</strain>
    </source>
</reference>
<dbReference type="AlphaFoldDB" id="A0A7S1B5W8"/>
<dbReference type="EMBL" id="HBFR01004349">
    <property type="protein sequence ID" value="CAD8875823.1"/>
    <property type="molecule type" value="Transcribed_RNA"/>
</dbReference>
<sequence>MTSTAPLPIPAQLNTQLSSPACKKVRNCETYYKSRVRTAKESEKVRSSLPPSLSSAPSDADSSAAAAAAETYRKALSTNPGPDGFYSLLDRFLLDPENGLGLTAMRAHRVRVKFKRDHRAMIREMKMGEVEDFAATRVHDVE</sequence>
<protein>
    <submittedName>
        <fullName evidence="2">Uncharacterized protein</fullName>
    </submittedName>
</protein>
<evidence type="ECO:0000313" key="2">
    <source>
        <dbReference type="EMBL" id="CAD8875823.1"/>
    </source>
</evidence>
<feature type="compositionally biased region" description="Low complexity" evidence="1">
    <location>
        <begin position="47"/>
        <end position="61"/>
    </location>
</feature>
<evidence type="ECO:0000256" key="1">
    <source>
        <dbReference type="SAM" id="MobiDB-lite"/>
    </source>
</evidence>
<organism evidence="2">
    <name type="scientific">Corethron hystrix</name>
    <dbReference type="NCBI Taxonomy" id="216773"/>
    <lineage>
        <taxon>Eukaryota</taxon>
        <taxon>Sar</taxon>
        <taxon>Stramenopiles</taxon>
        <taxon>Ochrophyta</taxon>
        <taxon>Bacillariophyta</taxon>
        <taxon>Coscinodiscophyceae</taxon>
        <taxon>Corethrophycidae</taxon>
        <taxon>Corethrales</taxon>
        <taxon>Corethraceae</taxon>
        <taxon>Corethron</taxon>
    </lineage>
</organism>
<gene>
    <name evidence="2" type="ORF">CHYS00102_LOCUS3000</name>
</gene>
<name>A0A7S1B5W8_9STRA</name>